<dbReference type="EMBL" id="JAWJWI010000014">
    <property type="protein sequence ID" value="MDV4188681.1"/>
    <property type="molecule type" value="Genomic_DNA"/>
</dbReference>
<protein>
    <submittedName>
        <fullName evidence="2">CGNR zinc finger domain-containing protein</fullName>
    </submittedName>
</protein>
<keyword evidence="3" id="KW-1185">Reference proteome</keyword>
<dbReference type="InterPro" id="IPR021005">
    <property type="entry name" value="Znf_CGNR"/>
</dbReference>
<dbReference type="GeneID" id="303217701"/>
<dbReference type="Pfam" id="PF11706">
    <property type="entry name" value="zf-CGNR"/>
    <property type="match status" value="1"/>
</dbReference>
<evidence type="ECO:0000313" key="3">
    <source>
        <dbReference type="Proteomes" id="UP001187203"/>
    </source>
</evidence>
<proteinExistence type="predicted"/>
<evidence type="ECO:0000313" key="2">
    <source>
        <dbReference type="EMBL" id="MDV4188681.1"/>
    </source>
</evidence>
<sequence>MGGWLFLDEFRGGHRRWWSDNTCGSHARVRKFRAVQAD</sequence>
<dbReference type="Proteomes" id="UP001187203">
    <property type="component" value="Unassembled WGS sequence"/>
</dbReference>
<feature type="domain" description="Zinc finger CGNR" evidence="1">
    <location>
        <begin position="3"/>
        <end position="34"/>
    </location>
</feature>
<reference evidence="3" key="1">
    <citation type="journal article" date="2023" name="Int. J. Mol. Sci.">
        <title>Genomic and Metabolic Characterization of Plant Growth-Promoting Rhizobacteria Isolated from Nodules of Clovers Grown in Non-Farmed Soil.</title>
        <authorList>
            <person name="Wojcik M."/>
            <person name="Koper P."/>
            <person name="Zebracki K."/>
            <person name="Marczak M."/>
            <person name="Mazur A."/>
        </authorList>
    </citation>
    <scope>NUCLEOTIDE SEQUENCE [LARGE SCALE GENOMIC DNA]</scope>
    <source>
        <strain evidence="3">KB12</strain>
    </source>
</reference>
<dbReference type="SUPFAM" id="SSF160904">
    <property type="entry name" value="Jann2411-like"/>
    <property type="match status" value="1"/>
</dbReference>
<gene>
    <name evidence="2" type="ORF">R1523_24605</name>
</gene>
<organism evidence="2 3">
    <name type="scientific">Rhizobium brockwellii</name>
    <dbReference type="NCBI Taxonomy" id="3019932"/>
    <lineage>
        <taxon>Bacteria</taxon>
        <taxon>Pseudomonadati</taxon>
        <taxon>Pseudomonadota</taxon>
        <taxon>Alphaproteobacteria</taxon>
        <taxon>Hyphomicrobiales</taxon>
        <taxon>Rhizobiaceae</taxon>
        <taxon>Rhizobium/Agrobacterium group</taxon>
        <taxon>Rhizobium</taxon>
    </lineage>
</organism>
<dbReference type="Gene3D" id="1.10.3300.10">
    <property type="entry name" value="Jann2411-like domain"/>
    <property type="match status" value="1"/>
</dbReference>
<comment type="caution">
    <text evidence="2">The sequence shown here is derived from an EMBL/GenBank/DDBJ whole genome shotgun (WGS) entry which is preliminary data.</text>
</comment>
<dbReference type="RefSeq" id="WP_245483571.1">
    <property type="nucleotide sequence ID" value="NZ_CP053440.1"/>
</dbReference>
<evidence type="ECO:0000259" key="1">
    <source>
        <dbReference type="Pfam" id="PF11706"/>
    </source>
</evidence>
<dbReference type="InterPro" id="IPR023286">
    <property type="entry name" value="ABATE_dom_sf"/>
</dbReference>
<name>A0ABU3YS66_9HYPH</name>
<accession>A0ABU3YS66</accession>